<name>A0AC34FD59_9BILA</name>
<evidence type="ECO:0000313" key="2">
    <source>
        <dbReference type="WBParaSite" id="ES5_v2.g15284.t1"/>
    </source>
</evidence>
<dbReference type="Proteomes" id="UP000887579">
    <property type="component" value="Unplaced"/>
</dbReference>
<evidence type="ECO:0000313" key="1">
    <source>
        <dbReference type="Proteomes" id="UP000887579"/>
    </source>
</evidence>
<sequence>MESEETLITTIYYYIRESFYGTALISCEEGCKRYRENHEYICLKAYCLAKLGKSPEAIRLLTSVRKGSPIPLAILVTLRIAYNHETNINREAIKELDTEINSLWSNADLESSYVSAFMLLFEGNADRGRPLLDRHLTAGVKDPKVLSLKGWIDVVTSKDIKSAQRSFETAIAASKWPDAYFGQAKIYTDRHATQELQKLLSDLLDEHNTHIPGYIEAIKATIMIRNWDKVTEIAQSASLIQGSDCVAIQFYECGYAILIQGDTINIEQLLGELYDATNRIEQGNHYIHFKFARFLASVSSDSNIIKQYSRKFLDEALTSSKNVDYIAEKSRLLLLDGDAKSALQMAKKAMQDNVDAGTSIIYSIIRCYISMGEIKDASEQLEFMKATHTDIDKTVMFYYFSALIDRAKGNSNDTFLNYMRSAIDAHFSVLQRIPYGLEYVEKLDPFFLIEATSRLFEIAPLTPSKMSDVVLREIIRIMTIVYDNCPGKLFQNHFIYINFKIKGIGRACYFLAKAKFLEMETAESERLLRYCMSKGSSVAETYLLLAQILLQRHQLQEASKCLDAGLGFSFQVREHPLYFLTKARMLKHEKSRKMDESITLLKQALDLPVFKDIKVARQMDVSEADRIALYLEIIDCYQLMGRVYDADTIMKEALNRYTGTQEEEKLVLMNAQLRLQRGDIKGALTILQSIEADQPNYQAVRMKMAQIYLDELHDKQRFANCYRDILNADPSPMSYVLVGDAYMSIQEPTRAIEAYETAMRRNPKDHALAEKIGNAYVQCHLYHKAITFYEAAMKTGKQNVMRLRYAEELLRIKNYEKCERILMEVVDSRTDPSDVDTLREHVSYWMLLSKLHLDTGNSDEASKDLLKAKQLQSKMLARSPNEVGNPSGEKKLASSICCKLAELYRTKREYLRSIDFYKEAIEIDNKDVRSMLSLAHIYYTMGKIQQCNQQCQAILNIDRNNNEATLLMADIMYQRSEGDIAMKHFSQLLERNPNQYHSMARCMELHWRKGDLDAAEHLLKKALEANPRANVDAGYNYCKGLLEWYTCDPNSALNYFNRARRDSEWGERAVYNIIEIFLNPDYETLGGEALENSIENDANQAERELNVKSAERFLNEIRAKPGLAQKFILMENFILLATSNKAKIQQSLTNFLDLVEKDTTSTASDSEKLVNVGAVLGASRAYLLLKQSQKAKALLKRLVSYTWSLEDADYLERCWLLLSDVYINQGKTDQATSVLRTVLQYNSSCIKAFEYMGFLRERQSEFIDAAANYECAWRLGKHRNPAVGFKLAFNYLKCRKNFECIEICLQILQTHPDYPKIRKEILDKARSAIMS</sequence>
<accession>A0AC34FD59</accession>
<protein>
    <submittedName>
        <fullName evidence="2">Tetratricopeptide repeat protein 21B</fullName>
    </submittedName>
</protein>
<organism evidence="1 2">
    <name type="scientific">Panagrolaimus sp. ES5</name>
    <dbReference type="NCBI Taxonomy" id="591445"/>
    <lineage>
        <taxon>Eukaryota</taxon>
        <taxon>Metazoa</taxon>
        <taxon>Ecdysozoa</taxon>
        <taxon>Nematoda</taxon>
        <taxon>Chromadorea</taxon>
        <taxon>Rhabditida</taxon>
        <taxon>Tylenchina</taxon>
        <taxon>Panagrolaimomorpha</taxon>
        <taxon>Panagrolaimoidea</taxon>
        <taxon>Panagrolaimidae</taxon>
        <taxon>Panagrolaimus</taxon>
    </lineage>
</organism>
<dbReference type="WBParaSite" id="ES5_v2.g15284.t1">
    <property type="protein sequence ID" value="ES5_v2.g15284.t1"/>
    <property type="gene ID" value="ES5_v2.g15284"/>
</dbReference>
<reference evidence="2" key="1">
    <citation type="submission" date="2022-11" db="UniProtKB">
        <authorList>
            <consortium name="WormBaseParasite"/>
        </authorList>
    </citation>
    <scope>IDENTIFICATION</scope>
</reference>
<proteinExistence type="predicted"/>